<organism evidence="1 2">
    <name type="scientific">Armillaria luteobubalina</name>
    <dbReference type="NCBI Taxonomy" id="153913"/>
    <lineage>
        <taxon>Eukaryota</taxon>
        <taxon>Fungi</taxon>
        <taxon>Dikarya</taxon>
        <taxon>Basidiomycota</taxon>
        <taxon>Agaricomycotina</taxon>
        <taxon>Agaricomycetes</taxon>
        <taxon>Agaricomycetidae</taxon>
        <taxon>Agaricales</taxon>
        <taxon>Marasmiineae</taxon>
        <taxon>Physalacriaceae</taxon>
        <taxon>Armillaria</taxon>
    </lineage>
</organism>
<evidence type="ECO:0000313" key="2">
    <source>
        <dbReference type="Proteomes" id="UP001175228"/>
    </source>
</evidence>
<accession>A0AA39PYP0</accession>
<proteinExistence type="predicted"/>
<dbReference type="EMBL" id="JAUEPU010000029">
    <property type="protein sequence ID" value="KAK0492455.1"/>
    <property type="molecule type" value="Genomic_DNA"/>
</dbReference>
<dbReference type="Proteomes" id="UP001175228">
    <property type="component" value="Unassembled WGS sequence"/>
</dbReference>
<sequence>MNGSIPTSESPVTLDNNSFFSPAINSKDTPETLTLKWAIASEVGRASNRLLLDHVTLPRIKALDVRYMHVQEACQMLRMFDFPAFFNVKLHSLDDDVDGSEIFIEMMKYLPLKQLEELGLIHVKFPLGDFPDQDFMKSTTIAEESLPVLLQFVRRLIRGSQTPTGTVMTVAIAPHPTDSRPWLTKEALQQERYHVGWDKMGIEAFSNCNYRRTIFLPKRFHVNLFVATIRIANEDEDNIEKWIAVDLCKVTHLAHAQHLCLHQSLNYWASITLFNRMPTASTRIRPTRGTLAESVAEVEDEIERVWYLVDSFFAHLKALVDTSTNVKLIWACSFSRREGLESIVRSKHLPTIVVTWYAQSSSFPPPSHNP</sequence>
<gene>
    <name evidence="1" type="ORF">EDD18DRAFT_1108844</name>
</gene>
<evidence type="ECO:0000313" key="1">
    <source>
        <dbReference type="EMBL" id="KAK0492455.1"/>
    </source>
</evidence>
<dbReference type="AlphaFoldDB" id="A0AA39PYP0"/>
<protein>
    <submittedName>
        <fullName evidence="1">Uncharacterized protein</fullName>
    </submittedName>
</protein>
<keyword evidence="2" id="KW-1185">Reference proteome</keyword>
<name>A0AA39PYP0_9AGAR</name>
<comment type="caution">
    <text evidence="1">The sequence shown here is derived from an EMBL/GenBank/DDBJ whole genome shotgun (WGS) entry which is preliminary data.</text>
</comment>
<reference evidence="1" key="1">
    <citation type="submission" date="2023-06" db="EMBL/GenBank/DDBJ databases">
        <authorList>
            <consortium name="Lawrence Berkeley National Laboratory"/>
            <person name="Ahrendt S."/>
            <person name="Sahu N."/>
            <person name="Indic B."/>
            <person name="Wong-Bajracharya J."/>
            <person name="Merenyi Z."/>
            <person name="Ke H.-M."/>
            <person name="Monk M."/>
            <person name="Kocsube S."/>
            <person name="Drula E."/>
            <person name="Lipzen A."/>
            <person name="Balint B."/>
            <person name="Henrissat B."/>
            <person name="Andreopoulos B."/>
            <person name="Martin F.M."/>
            <person name="Harder C.B."/>
            <person name="Rigling D."/>
            <person name="Ford K.L."/>
            <person name="Foster G.D."/>
            <person name="Pangilinan J."/>
            <person name="Papanicolaou A."/>
            <person name="Barry K."/>
            <person name="LaButti K."/>
            <person name="Viragh M."/>
            <person name="Koriabine M."/>
            <person name="Yan M."/>
            <person name="Riley R."/>
            <person name="Champramary S."/>
            <person name="Plett K.L."/>
            <person name="Tsai I.J."/>
            <person name="Slot J."/>
            <person name="Sipos G."/>
            <person name="Plett J."/>
            <person name="Nagy L.G."/>
            <person name="Grigoriev I.V."/>
        </authorList>
    </citation>
    <scope>NUCLEOTIDE SEQUENCE</scope>
    <source>
        <strain evidence="1">HWK02</strain>
    </source>
</reference>